<dbReference type="RefSeq" id="WP_378016814.1">
    <property type="nucleotide sequence ID" value="NZ_JBHSKT010000003.1"/>
</dbReference>
<dbReference type="EMBL" id="JBHSKT010000003">
    <property type="protein sequence ID" value="MFC5270445.1"/>
    <property type="molecule type" value="Genomic_DNA"/>
</dbReference>
<keyword evidence="2" id="KW-1185">Reference proteome</keyword>
<evidence type="ECO:0000313" key="2">
    <source>
        <dbReference type="Proteomes" id="UP001596161"/>
    </source>
</evidence>
<gene>
    <name evidence="1" type="ORF">ACFPIB_07490</name>
</gene>
<evidence type="ECO:0000313" key="1">
    <source>
        <dbReference type="EMBL" id="MFC5270445.1"/>
    </source>
</evidence>
<proteinExistence type="predicted"/>
<sequence>MKGEELIQSAIGQKLKEGKLQSFLLKGELVDRINVTFLKFDKWIRIMSTDEMTQISKEEDSFGQVEFYGDDEFKYPIEHIDFYFPEFRKYIGKQLLGYKEIVLKNNESLSFGINLYFEDNLNFLVHNQNYPVDRNEYIFENLVPKELKER</sequence>
<accession>A0ABW0EB01</accession>
<comment type="caution">
    <text evidence="1">The sequence shown here is derived from an EMBL/GenBank/DDBJ whole genome shotgun (WGS) entry which is preliminary data.</text>
</comment>
<organism evidence="1 2">
    <name type="scientific">Adhaeribacter terreus</name>
    <dbReference type="NCBI Taxonomy" id="529703"/>
    <lineage>
        <taxon>Bacteria</taxon>
        <taxon>Pseudomonadati</taxon>
        <taxon>Bacteroidota</taxon>
        <taxon>Cytophagia</taxon>
        <taxon>Cytophagales</taxon>
        <taxon>Hymenobacteraceae</taxon>
        <taxon>Adhaeribacter</taxon>
    </lineage>
</organism>
<dbReference type="Proteomes" id="UP001596161">
    <property type="component" value="Unassembled WGS sequence"/>
</dbReference>
<name>A0ABW0EB01_9BACT</name>
<protein>
    <submittedName>
        <fullName evidence="1">Uncharacterized protein</fullName>
    </submittedName>
</protein>
<reference evidence="2" key="1">
    <citation type="journal article" date="2019" name="Int. J. Syst. Evol. Microbiol.">
        <title>The Global Catalogue of Microorganisms (GCM) 10K type strain sequencing project: providing services to taxonomists for standard genome sequencing and annotation.</title>
        <authorList>
            <consortium name="The Broad Institute Genomics Platform"/>
            <consortium name="The Broad Institute Genome Sequencing Center for Infectious Disease"/>
            <person name="Wu L."/>
            <person name="Ma J."/>
        </authorList>
    </citation>
    <scope>NUCLEOTIDE SEQUENCE [LARGE SCALE GENOMIC DNA]</scope>
    <source>
        <strain evidence="2">KACC 12602</strain>
    </source>
</reference>